<protein>
    <recommendedName>
        <fullName evidence="3">Lipoprotein</fullName>
    </recommendedName>
</protein>
<comment type="caution">
    <text evidence="1">The sequence shown here is derived from an EMBL/GenBank/DDBJ whole genome shotgun (WGS) entry which is preliminary data.</text>
</comment>
<evidence type="ECO:0000313" key="1">
    <source>
        <dbReference type="EMBL" id="EKS00039.1"/>
    </source>
</evidence>
<dbReference type="AlphaFoldDB" id="A0AA87MME2"/>
<proteinExistence type="predicted"/>
<evidence type="ECO:0000313" key="2">
    <source>
        <dbReference type="Proteomes" id="UP000001343"/>
    </source>
</evidence>
<name>A0AA87MME2_9LEPT</name>
<reference evidence="1 2" key="1">
    <citation type="journal article" date="2014" name="Int. J. Syst. Evol. Microbiol.">
        <title>Leptospira mayottensis sp. nov., a pathogenic species of the genus Leptospira isolated from humans.</title>
        <authorList>
            <person name="Bourhy P."/>
            <person name="Collet L."/>
            <person name="Brisse S."/>
            <person name="Picardeau M."/>
        </authorList>
    </citation>
    <scope>NUCLEOTIDE SEQUENCE [LARGE SCALE GENOMIC DNA]</scope>
    <source>
        <strain evidence="1 2">200901122</strain>
    </source>
</reference>
<organism evidence="1 2">
    <name type="scientific">Leptospira mayottensis 200901122</name>
    <dbReference type="NCBI Taxonomy" id="1193010"/>
    <lineage>
        <taxon>Bacteria</taxon>
        <taxon>Pseudomonadati</taxon>
        <taxon>Spirochaetota</taxon>
        <taxon>Spirochaetia</taxon>
        <taxon>Leptospirales</taxon>
        <taxon>Leptospiraceae</taxon>
        <taxon>Leptospira</taxon>
    </lineage>
</organism>
<dbReference type="EMBL" id="AKWM02000040">
    <property type="protein sequence ID" value="EKS00039.1"/>
    <property type="molecule type" value="Genomic_DNA"/>
</dbReference>
<dbReference type="NCBIfam" id="NF047708">
    <property type="entry name" value="LIC20153_fam"/>
    <property type="match status" value="1"/>
</dbReference>
<gene>
    <name evidence="1" type="ORF">LEP1GSC125_3576</name>
</gene>
<accession>A0AA87MME2</accession>
<dbReference type="Proteomes" id="UP000001343">
    <property type="component" value="Unassembled WGS sequence"/>
</dbReference>
<evidence type="ECO:0008006" key="3">
    <source>
        <dbReference type="Google" id="ProtNLM"/>
    </source>
</evidence>
<sequence>MTQLLKGYIMRNIQKYAKIAVTFSLILGLLLNCKNDDKKDDVVPMLLLALVSLAPSYNCSATVKGKVASLPAMIATTSVQTLIYGKVPFVNHSIAAVKVTGAANGTKIVFTGRNVADFDEGSSNNENVPLVYNASSCPLSDVAQDTTRSTYTTNSEGQYGSVAGDGPYTYTLNATKGGDYYFVFYLASRTAEPPTTTFQIQ</sequence>